<feature type="region of interest" description="Disordered" evidence="1">
    <location>
        <begin position="510"/>
        <end position="667"/>
    </location>
</feature>
<evidence type="ECO:0000313" key="4">
    <source>
        <dbReference type="EMBL" id="PMC58190.1"/>
    </source>
</evidence>
<dbReference type="EMBL" id="PNHE01000021">
    <property type="protein sequence ID" value="PMC58190.1"/>
    <property type="molecule type" value="Genomic_DNA"/>
</dbReference>
<feature type="chain" id="PRO_5039208271" description="DUF4767 domain-containing protein" evidence="2">
    <location>
        <begin position="24"/>
        <end position="807"/>
    </location>
</feature>
<evidence type="ECO:0000313" key="5">
    <source>
        <dbReference type="Proteomes" id="UP000235682"/>
    </source>
</evidence>
<organism evidence="4 5">
    <name type="scientific">Dolosicoccus paucivorans</name>
    <dbReference type="NCBI Taxonomy" id="84521"/>
    <lineage>
        <taxon>Bacteria</taxon>
        <taxon>Bacillati</taxon>
        <taxon>Bacillota</taxon>
        <taxon>Bacilli</taxon>
        <taxon>Lactobacillales</taxon>
        <taxon>Aerococcaceae</taxon>
        <taxon>Dolosicoccus</taxon>
    </lineage>
</organism>
<feature type="domain" description="DUF4767" evidence="3">
    <location>
        <begin position="669"/>
        <end position="804"/>
    </location>
</feature>
<evidence type="ECO:0000256" key="1">
    <source>
        <dbReference type="SAM" id="MobiDB-lite"/>
    </source>
</evidence>
<name>A0A2N6SM98_9LACT</name>
<dbReference type="STRING" id="84521.SAMN04487994_100810"/>
<keyword evidence="5" id="KW-1185">Reference proteome</keyword>
<feature type="signal peptide" evidence="2">
    <location>
        <begin position="1"/>
        <end position="23"/>
    </location>
</feature>
<feature type="compositionally biased region" description="Basic and acidic residues" evidence="1">
    <location>
        <begin position="579"/>
        <end position="611"/>
    </location>
</feature>
<keyword evidence="2" id="KW-0732">Signal</keyword>
<dbReference type="InterPro" id="IPR009343">
    <property type="entry name" value="DUF1002"/>
</dbReference>
<feature type="compositionally biased region" description="Acidic residues" evidence="1">
    <location>
        <begin position="643"/>
        <end position="666"/>
    </location>
</feature>
<dbReference type="Pfam" id="PF15983">
    <property type="entry name" value="DUF4767"/>
    <property type="match status" value="1"/>
</dbReference>
<reference evidence="4 5" key="1">
    <citation type="submission" date="2017-09" db="EMBL/GenBank/DDBJ databases">
        <title>Bacterial strain isolated from the female urinary microbiota.</title>
        <authorList>
            <person name="Thomas-White K."/>
            <person name="Kumar N."/>
            <person name="Forster S."/>
            <person name="Putonti C."/>
            <person name="Lawley T."/>
            <person name="Wolfe A.J."/>
        </authorList>
    </citation>
    <scope>NUCLEOTIDE SEQUENCE [LARGE SCALE GENOMIC DNA]</scope>
    <source>
        <strain evidence="4 5">UMB0852</strain>
    </source>
</reference>
<dbReference type="RefSeq" id="WP_102227453.1">
    <property type="nucleotide sequence ID" value="NZ_PNFY01000005.1"/>
</dbReference>
<dbReference type="Pfam" id="PF06207">
    <property type="entry name" value="DUF1002"/>
    <property type="match status" value="1"/>
</dbReference>
<proteinExistence type="predicted"/>
<feature type="compositionally biased region" description="Basic and acidic residues" evidence="1">
    <location>
        <begin position="533"/>
        <end position="555"/>
    </location>
</feature>
<protein>
    <recommendedName>
        <fullName evidence="3">DUF4767 domain-containing protein</fullName>
    </recommendedName>
</protein>
<dbReference type="OrthoDB" id="9810153at2"/>
<dbReference type="AlphaFoldDB" id="A0A2N6SM98"/>
<accession>A0A2N6SM98</accession>
<gene>
    <name evidence="4" type="ORF">CJ205_05495</name>
</gene>
<evidence type="ECO:0000256" key="2">
    <source>
        <dbReference type="SAM" id="SignalP"/>
    </source>
</evidence>
<feature type="compositionally biased region" description="Basic and acidic residues" evidence="1">
    <location>
        <begin position="513"/>
        <end position="524"/>
    </location>
</feature>
<dbReference type="InterPro" id="IPR031927">
    <property type="entry name" value="DUF4767"/>
</dbReference>
<dbReference type="Proteomes" id="UP000235682">
    <property type="component" value="Unassembled WGS sequence"/>
</dbReference>
<evidence type="ECO:0000259" key="3">
    <source>
        <dbReference type="Pfam" id="PF15983"/>
    </source>
</evidence>
<sequence>MRKITISLAAVTALTLMPVPAVFTTVDGIQAVAAQKTQDQSKDLMSLGATLNATQKDQTKRLLGGVGVPDKNIIQVDGTLINRYLSDGSDASTPVYSSALIQPQAKGYGVQVQIVTPQNIQQVSQATYQNAAITAGAKDVLVRVATVLPVTGEGALAGVYALLAQTGKELKPNDVKIADKEIVIINNINNIIENKEITNININMLIADIKIFVINQLAEGNDPSADFENFVRNYLKEQGYSDEEINALLQDEAFMNAIRELIDGFKQTDAAKDKETAEQLEKSLIEDMGRPWIEILPTLTNHPTREELAKEKPTELNLDDETLYHPAIKAMYTAMRGIIESGEGDTKRLYSHTFIYEALRPNIPPHEHQALNLIRTLAYYDMAAPLDDAEATLLRDYLMGEVQRAASHIQEDPVEATAIQAIANATGLAPQAYRYFGEEPQDPNWLAYRIEETDGSNTVGRYAYDTKTHEILDLDNNNQPINPTFNFEQVYGVAVDNEWIPYAEIAAVNPESQPKEQEEAKEQDQQESTESVEESKDEPQEEPKEEPQEESKEEQPQEGSDDIEAIIASMEQEEQQAQEEAKEQQEPAENKEEAKEETPQEEPKEEPKEEEQPAEGSDDIEAIIASMEQEDTPTEPVEHDAEPAEEAEEPTQEDQEVQEEVEDQEEGLTWTSEKQAQLDEFVINQWGPSLDQQYTSYTSNHVGDFHEIEIPHEALNAAQVMDVEQAPFVWAGDLGELQPGVYNVVAVYSDVTSEMEEVSEDHLYLMAIKDNETYVFIADQQQSLSPLAVKLTQNAELQQKFSELAQQ</sequence>
<feature type="compositionally biased region" description="Acidic residues" evidence="1">
    <location>
        <begin position="612"/>
        <end position="621"/>
    </location>
</feature>
<comment type="caution">
    <text evidence="4">The sequence shown here is derived from an EMBL/GenBank/DDBJ whole genome shotgun (WGS) entry which is preliminary data.</text>
</comment>